<protein>
    <submittedName>
        <fullName evidence="2">Uncharacterized protein</fullName>
    </submittedName>
</protein>
<dbReference type="RefSeq" id="WP_163994470.1">
    <property type="nucleotide sequence ID" value="NZ_WUEY01000039.1"/>
</dbReference>
<feature type="region of interest" description="Disordered" evidence="1">
    <location>
        <begin position="52"/>
        <end position="71"/>
    </location>
</feature>
<reference evidence="2 3" key="1">
    <citation type="submission" date="2019-12" db="EMBL/GenBank/DDBJ databases">
        <title>Rhizobium genotypes associated with high levels of biological nitrogen fixation by grain legumes in a temperate-maritime cropping system.</title>
        <authorList>
            <person name="Maluk M."/>
            <person name="Francesc Ferrando Molina F."/>
            <person name="Lopez Del Egido L."/>
            <person name="Lafos M."/>
            <person name="Langarica-Fuentes A."/>
            <person name="Gebre Yohannes G."/>
            <person name="Young M.W."/>
            <person name="Martin P."/>
            <person name="Gantlett R."/>
            <person name="Kenicer G."/>
            <person name="Hawes C."/>
            <person name="Begg G.S."/>
            <person name="Quilliam R.S."/>
            <person name="Squire G.R."/>
            <person name="Poole P.S."/>
            <person name="Young P.W."/>
            <person name="Iannetta P.M."/>
            <person name="James E.K."/>
        </authorList>
    </citation>
    <scope>NUCLEOTIDE SEQUENCE [LARGE SCALE GENOMIC DNA]</scope>
    <source>
        <strain evidence="2 3">JHI1118</strain>
    </source>
</reference>
<proteinExistence type="predicted"/>
<name>A0A6L9UJQ4_9HYPH</name>
<gene>
    <name evidence="2" type="ORF">GR212_35235</name>
</gene>
<organism evidence="2 3">
    <name type="scientific">Rhizobium lusitanum</name>
    <dbReference type="NCBI Taxonomy" id="293958"/>
    <lineage>
        <taxon>Bacteria</taxon>
        <taxon>Pseudomonadati</taxon>
        <taxon>Pseudomonadota</taxon>
        <taxon>Alphaproteobacteria</taxon>
        <taxon>Hyphomicrobiales</taxon>
        <taxon>Rhizobiaceae</taxon>
        <taxon>Rhizobium/Agrobacterium group</taxon>
        <taxon>Rhizobium</taxon>
    </lineage>
</organism>
<evidence type="ECO:0000313" key="3">
    <source>
        <dbReference type="Proteomes" id="UP000483035"/>
    </source>
</evidence>
<dbReference type="EMBL" id="WUEY01000039">
    <property type="protein sequence ID" value="NEI74798.1"/>
    <property type="molecule type" value="Genomic_DNA"/>
</dbReference>
<sequence>MVVNPGDVTITVRQTKFFKTRILPLPEERHTQTGDRQQMLFVAGTDSGSVDLGSSVPEVTNRRPIKRKGLG</sequence>
<evidence type="ECO:0000313" key="2">
    <source>
        <dbReference type="EMBL" id="NEI74798.1"/>
    </source>
</evidence>
<dbReference type="Proteomes" id="UP000483035">
    <property type="component" value="Unassembled WGS sequence"/>
</dbReference>
<dbReference type="AlphaFoldDB" id="A0A6L9UJQ4"/>
<accession>A0A6L9UJQ4</accession>
<comment type="caution">
    <text evidence="2">The sequence shown here is derived from an EMBL/GenBank/DDBJ whole genome shotgun (WGS) entry which is preliminary data.</text>
</comment>
<evidence type="ECO:0000256" key="1">
    <source>
        <dbReference type="SAM" id="MobiDB-lite"/>
    </source>
</evidence>